<keyword evidence="4" id="KW-1185">Reference proteome</keyword>
<comment type="caution">
    <text evidence="3">The sequence shown here is derived from an EMBL/GenBank/DDBJ whole genome shotgun (WGS) entry which is preliminary data.</text>
</comment>
<sequence length="380" mass="40370">MGMYEMSDMAVGPVGHRAPGDDDEFDNNHGDSGNETTSASIAPSGFLSEEEVVPGPVTIRERKEEAFLECMEALEDLLAARQGLATSMRSGFFNVAQARYAMGPSRVGRLQYDSRDISATALVDIVGGRTSQEDPEDGDGIATPRFVLQTRGPCRTVQDERPSDDSRNEEHSGEGRKQEQGLRQRKGKGAANSGISEDAGTDEGEALNALAAERPGGGSRPGGNLSPLNWFGALVSPHLRSAQVEFSQALSHAVRVANASARAERARAQFLALGCSRVARGGCGSAGEGGETASRTEPGNSRNLTEISTCEKHGTSVAIESRTVIDHSLSARGRSVSEPFDERMEASEIQVADYRSNAGRVKASLMPASIVEELAQKYGL</sequence>
<dbReference type="Gramene" id="GBG86659">
    <property type="protein sequence ID" value="GBG86659"/>
    <property type="gene ID" value="CBR_g41721"/>
</dbReference>
<feature type="compositionally biased region" description="Basic and acidic residues" evidence="2">
    <location>
        <begin position="157"/>
        <end position="182"/>
    </location>
</feature>
<dbReference type="GO" id="GO:0051082">
    <property type="term" value="F:unfolded protein binding"/>
    <property type="evidence" value="ECO:0007669"/>
    <property type="project" value="TreeGrafter"/>
</dbReference>
<feature type="region of interest" description="Disordered" evidence="2">
    <location>
        <begin position="1"/>
        <end position="55"/>
    </location>
</feature>
<dbReference type="Pfam" id="PF21730">
    <property type="entry name" value="Vma22_CCDC115"/>
    <property type="match status" value="1"/>
</dbReference>
<evidence type="ECO:0000313" key="4">
    <source>
        <dbReference type="Proteomes" id="UP000265515"/>
    </source>
</evidence>
<dbReference type="PANTHER" id="PTHR31996">
    <property type="entry name" value="COILED-COIL DOMAIN-CONTAINING PROTEIN 115"/>
    <property type="match status" value="1"/>
</dbReference>
<dbReference type="OrthoDB" id="408631at2759"/>
<dbReference type="GO" id="GO:0070072">
    <property type="term" value="P:vacuolar proton-transporting V-type ATPase complex assembly"/>
    <property type="evidence" value="ECO:0007669"/>
    <property type="project" value="InterPro"/>
</dbReference>
<organism evidence="3 4">
    <name type="scientific">Chara braunii</name>
    <name type="common">Braun's stonewort</name>
    <dbReference type="NCBI Taxonomy" id="69332"/>
    <lineage>
        <taxon>Eukaryota</taxon>
        <taxon>Viridiplantae</taxon>
        <taxon>Streptophyta</taxon>
        <taxon>Charophyceae</taxon>
        <taxon>Charales</taxon>
        <taxon>Characeae</taxon>
        <taxon>Chara</taxon>
    </lineage>
</organism>
<dbReference type="STRING" id="69332.A0A388LWR8"/>
<dbReference type="PANTHER" id="PTHR31996:SF2">
    <property type="entry name" value="COILED-COIL DOMAIN-CONTAINING PROTEIN 115"/>
    <property type="match status" value="1"/>
</dbReference>
<gene>
    <name evidence="3" type="ORF">CBR_g41721</name>
</gene>
<evidence type="ECO:0000313" key="3">
    <source>
        <dbReference type="EMBL" id="GBG86659.1"/>
    </source>
</evidence>
<name>A0A388LWR8_CHABU</name>
<evidence type="ECO:0000256" key="2">
    <source>
        <dbReference type="SAM" id="MobiDB-lite"/>
    </source>
</evidence>
<reference evidence="3 4" key="1">
    <citation type="journal article" date="2018" name="Cell">
        <title>The Chara Genome: Secondary Complexity and Implications for Plant Terrestrialization.</title>
        <authorList>
            <person name="Nishiyama T."/>
            <person name="Sakayama H."/>
            <person name="Vries J.D."/>
            <person name="Buschmann H."/>
            <person name="Saint-Marcoux D."/>
            <person name="Ullrich K.K."/>
            <person name="Haas F.B."/>
            <person name="Vanderstraeten L."/>
            <person name="Becker D."/>
            <person name="Lang D."/>
            <person name="Vosolsobe S."/>
            <person name="Rombauts S."/>
            <person name="Wilhelmsson P.K.I."/>
            <person name="Janitza P."/>
            <person name="Kern R."/>
            <person name="Heyl A."/>
            <person name="Rumpler F."/>
            <person name="Villalobos L.I.A.C."/>
            <person name="Clay J.M."/>
            <person name="Skokan R."/>
            <person name="Toyoda A."/>
            <person name="Suzuki Y."/>
            <person name="Kagoshima H."/>
            <person name="Schijlen E."/>
            <person name="Tajeshwar N."/>
            <person name="Catarino B."/>
            <person name="Hetherington A.J."/>
            <person name="Saltykova A."/>
            <person name="Bonnot C."/>
            <person name="Breuninger H."/>
            <person name="Symeonidi A."/>
            <person name="Radhakrishnan G.V."/>
            <person name="Van Nieuwerburgh F."/>
            <person name="Deforce D."/>
            <person name="Chang C."/>
            <person name="Karol K.G."/>
            <person name="Hedrich R."/>
            <person name="Ulvskov P."/>
            <person name="Glockner G."/>
            <person name="Delwiche C.F."/>
            <person name="Petrasek J."/>
            <person name="Van de Peer Y."/>
            <person name="Friml J."/>
            <person name="Beilby M."/>
            <person name="Dolan L."/>
            <person name="Kohara Y."/>
            <person name="Sugano S."/>
            <person name="Fujiyama A."/>
            <person name="Delaux P.-M."/>
            <person name="Quint M."/>
            <person name="TheiBen G."/>
            <person name="Hagemann M."/>
            <person name="Harholt J."/>
            <person name="Dunand C."/>
            <person name="Zachgo S."/>
            <person name="Langdale J."/>
            <person name="Maumus F."/>
            <person name="Straeten D.V.D."/>
            <person name="Gould S.B."/>
            <person name="Rensing S.A."/>
        </authorList>
    </citation>
    <scope>NUCLEOTIDE SEQUENCE [LARGE SCALE GENOMIC DNA]</scope>
    <source>
        <strain evidence="3 4">S276</strain>
    </source>
</reference>
<evidence type="ECO:0000256" key="1">
    <source>
        <dbReference type="ARBA" id="ARBA00093634"/>
    </source>
</evidence>
<feature type="region of interest" description="Disordered" evidence="2">
    <location>
        <begin position="128"/>
        <end position="201"/>
    </location>
</feature>
<proteinExistence type="predicted"/>
<feature type="compositionally biased region" description="Polar residues" evidence="2">
    <location>
        <begin position="30"/>
        <end position="41"/>
    </location>
</feature>
<dbReference type="AlphaFoldDB" id="A0A388LWR8"/>
<dbReference type="Proteomes" id="UP000265515">
    <property type="component" value="Unassembled WGS sequence"/>
</dbReference>
<dbReference type="EMBL" id="BFEA01000573">
    <property type="protein sequence ID" value="GBG86659.1"/>
    <property type="molecule type" value="Genomic_DNA"/>
</dbReference>
<protein>
    <recommendedName>
        <fullName evidence="1">Vacuolar ATPase assembly protein VMA22</fullName>
    </recommendedName>
</protein>
<dbReference type="InterPro" id="IPR040357">
    <property type="entry name" value="Vma22/CCDC115"/>
</dbReference>
<accession>A0A388LWR8</accession>